<dbReference type="RefSeq" id="WP_179270501.1">
    <property type="nucleotide sequence ID" value="NZ_CP058579.1"/>
</dbReference>
<protein>
    <submittedName>
        <fullName evidence="2">3-hydroxy-3-methylglutaryl CoA synthase</fullName>
    </submittedName>
</protein>
<dbReference type="SUPFAM" id="SSF50249">
    <property type="entry name" value="Nucleic acid-binding proteins"/>
    <property type="match status" value="1"/>
</dbReference>
<name>A0A7D5QCQ9_9EURY</name>
<dbReference type="Proteomes" id="UP000509626">
    <property type="component" value="Chromosome"/>
</dbReference>
<dbReference type="GO" id="GO:0016746">
    <property type="term" value="F:acyltransferase activity"/>
    <property type="evidence" value="ECO:0007669"/>
    <property type="project" value="InterPro"/>
</dbReference>
<proteinExistence type="predicted"/>
<evidence type="ECO:0000313" key="3">
    <source>
        <dbReference type="Proteomes" id="UP000509626"/>
    </source>
</evidence>
<dbReference type="GeneID" id="56039835"/>
<dbReference type="GO" id="GO:0008299">
    <property type="term" value="P:isoprenoid biosynthetic process"/>
    <property type="evidence" value="ECO:0007669"/>
    <property type="project" value="UniProtKB-KW"/>
</dbReference>
<dbReference type="SUPFAM" id="SSF53901">
    <property type="entry name" value="Thiolase-like"/>
    <property type="match status" value="1"/>
</dbReference>
<reference evidence="2 3" key="1">
    <citation type="submission" date="2020-06" db="EMBL/GenBank/DDBJ databases">
        <title>NJ-3-1, isolated from saline soil.</title>
        <authorList>
            <person name="Cui H.L."/>
            <person name="Shi X."/>
        </authorList>
    </citation>
    <scope>NUCLEOTIDE SEQUENCE [LARGE SCALE GENOMIC DNA]</scope>
    <source>
        <strain evidence="2 3">NJ-3-1</strain>
    </source>
</reference>
<dbReference type="EMBL" id="CP058579">
    <property type="protein sequence ID" value="QLG63917.1"/>
    <property type="molecule type" value="Genomic_DNA"/>
</dbReference>
<organism evidence="2 3">
    <name type="scientific">Halorarum salinum</name>
    <dbReference type="NCBI Taxonomy" id="2743089"/>
    <lineage>
        <taxon>Archaea</taxon>
        <taxon>Methanobacteriati</taxon>
        <taxon>Methanobacteriota</taxon>
        <taxon>Stenosarchaea group</taxon>
        <taxon>Halobacteria</taxon>
        <taxon>Halobacteriales</taxon>
        <taxon>Haloferacaceae</taxon>
        <taxon>Halorarum</taxon>
    </lineage>
</organism>
<sequence length="518" mass="51009">MTGRGGGRTTGRGIVAAGVYVPRYRLAAEEVAETRDRSPGRGIDAVAVPSGDEDAVSTGVAAAERALANADVSPADVRTLAVATTTPPLAEEGWGPRIATALGLPGSVRTWHHGQHTAAGADALETSLNADGPALAVAADCPSGDRSADGAAFGAGAAAFLVGDDAPVTVTGIGSATAEAPGVRYREAGSEEVDSLDVTGYERSTVRGTVGSAVAEVTGGASGTGADGDGSDDGKATFRVAAVHQPDGALPYRIAGECGLSEGAVSAGLVADRVGDLGAAGVTIGLVAALESGGDGADGGGGSDHGSGDAGGDGSDGAGDVLAAWFGSGSSAVAMRFAGSLQSAEADALEGGEAVAYAESLRKRGRLGDASVAGGGANVSQPTWQRTLEARYALAAGRCPSCDALSFPGEGACDACHARVEFERAPLAREGTVAALTVVGAGGAPPEFAELQAREGEYGAALVRLPAADGDGAVTLPAQLTDCDPTGVETGDPVRRVVRRLYAQEGVPRYGAKFAPVE</sequence>
<evidence type="ECO:0000313" key="2">
    <source>
        <dbReference type="EMBL" id="QLG63917.1"/>
    </source>
</evidence>
<dbReference type="InterPro" id="IPR016039">
    <property type="entry name" value="Thiolase-like"/>
</dbReference>
<dbReference type="OrthoDB" id="9573at2157"/>
<evidence type="ECO:0000256" key="1">
    <source>
        <dbReference type="ARBA" id="ARBA00023229"/>
    </source>
</evidence>
<keyword evidence="1" id="KW-0414">Isoprene biosynthesis</keyword>
<dbReference type="Gene3D" id="3.40.47.10">
    <property type="match status" value="1"/>
</dbReference>
<accession>A0A7D5QCQ9</accession>
<gene>
    <name evidence="2" type="ORF">HUG12_20210</name>
</gene>
<dbReference type="AlphaFoldDB" id="A0A7D5QCQ9"/>
<dbReference type="KEGG" id="halu:HUG12_20210"/>
<dbReference type="InterPro" id="IPR012340">
    <property type="entry name" value="NA-bd_OB-fold"/>
</dbReference>
<keyword evidence="3" id="KW-1185">Reference proteome</keyword>